<dbReference type="Proteomes" id="UP000254208">
    <property type="component" value="Unassembled WGS sequence"/>
</dbReference>
<dbReference type="Gene3D" id="2.40.320.10">
    <property type="entry name" value="Hypothetical Protein Pfu-838710-001"/>
    <property type="match status" value="1"/>
</dbReference>
<dbReference type="PANTHER" id="PTHR40114">
    <property type="entry name" value="SLR0698 PROTEIN"/>
    <property type="match status" value="1"/>
</dbReference>
<evidence type="ECO:0000313" key="3">
    <source>
        <dbReference type="EMBL" id="SUC33112.1"/>
    </source>
</evidence>
<gene>
    <name evidence="3" type="ORF">NCTC11801_04120</name>
</gene>
<dbReference type="EMBL" id="UGTZ01000001">
    <property type="protein sequence ID" value="SUC33112.1"/>
    <property type="molecule type" value="Genomic_DNA"/>
</dbReference>
<evidence type="ECO:0000256" key="1">
    <source>
        <dbReference type="PIRSR" id="PIRSR016487-1"/>
    </source>
</evidence>
<dbReference type="InterPro" id="IPR033469">
    <property type="entry name" value="CYTH-like_dom_sf"/>
</dbReference>
<dbReference type="PANTHER" id="PTHR40114:SF1">
    <property type="entry name" value="SLR0698 PROTEIN"/>
    <property type="match status" value="1"/>
</dbReference>
<sequence>MAKEIERKFLVSGDSWRELANGVRYTQGYLNSQKERTVRIRTIDDKAFLTIKGITVGITRTEYEYEIPHADCVAMLMQLAEQPIIDKKRYKIPFDGLIWEVDEFFGVNEGLIVAEVELSDENQSFKKPEWVGDEISSDPKYFNSNLVANPYTTWKK</sequence>
<feature type="active site" description="Proton acceptor" evidence="1">
    <location>
        <position position="29"/>
    </location>
</feature>
<dbReference type="GeneID" id="93674708"/>
<evidence type="ECO:0000259" key="2">
    <source>
        <dbReference type="PROSITE" id="PS51707"/>
    </source>
</evidence>
<dbReference type="InterPro" id="IPR023577">
    <property type="entry name" value="CYTH_domain"/>
</dbReference>
<dbReference type="SUPFAM" id="SSF55154">
    <property type="entry name" value="CYTH-like phosphatases"/>
    <property type="match status" value="1"/>
</dbReference>
<reference evidence="3 4" key="1">
    <citation type="submission" date="2018-06" db="EMBL/GenBank/DDBJ databases">
        <authorList>
            <consortium name="Pathogen Informatics"/>
            <person name="Doyle S."/>
        </authorList>
    </citation>
    <scope>NUCLEOTIDE SEQUENCE [LARGE SCALE GENOMIC DNA]</scope>
    <source>
        <strain evidence="3 4">NCTC11801</strain>
    </source>
</reference>
<protein>
    <submittedName>
        <fullName evidence="3">Uncharacterized protein conserved in bacteria</fullName>
    </submittedName>
</protein>
<dbReference type="InterPro" id="IPR012042">
    <property type="entry name" value="NeuTTM/CthTTM-like"/>
</dbReference>
<dbReference type="RefSeq" id="WP_115168025.1">
    <property type="nucleotide sequence ID" value="NZ_ABEXOC020000015.1"/>
</dbReference>
<dbReference type="SMART" id="SM01118">
    <property type="entry name" value="CYTH"/>
    <property type="match status" value="1"/>
</dbReference>
<organism evidence="3 4">
    <name type="scientific">Providencia rettgeri</name>
    <dbReference type="NCBI Taxonomy" id="587"/>
    <lineage>
        <taxon>Bacteria</taxon>
        <taxon>Pseudomonadati</taxon>
        <taxon>Pseudomonadota</taxon>
        <taxon>Gammaproteobacteria</taxon>
        <taxon>Enterobacterales</taxon>
        <taxon>Morganellaceae</taxon>
        <taxon>Providencia</taxon>
    </lineage>
</organism>
<dbReference type="AlphaFoldDB" id="A0A379FWW0"/>
<dbReference type="Pfam" id="PF01928">
    <property type="entry name" value="CYTH"/>
    <property type="match status" value="1"/>
</dbReference>
<dbReference type="PROSITE" id="PS51707">
    <property type="entry name" value="CYTH"/>
    <property type="match status" value="1"/>
</dbReference>
<accession>A0A379FWW0</accession>
<proteinExistence type="predicted"/>
<evidence type="ECO:0000313" key="4">
    <source>
        <dbReference type="Proteomes" id="UP000254208"/>
    </source>
</evidence>
<dbReference type="PIRSF" id="PIRSF016487">
    <property type="entry name" value="CYTH_UCP016487"/>
    <property type="match status" value="1"/>
</dbReference>
<dbReference type="CDD" id="cd07891">
    <property type="entry name" value="CYTH-like_CthTTM-like_1"/>
    <property type="match status" value="1"/>
</dbReference>
<name>A0A379FWW0_PRORE</name>
<feature type="domain" description="CYTH" evidence="2">
    <location>
        <begin position="2"/>
        <end position="148"/>
    </location>
</feature>